<dbReference type="EMBL" id="KK100348">
    <property type="protein sequence ID" value="KIZ06638.1"/>
    <property type="molecule type" value="Genomic_DNA"/>
</dbReference>
<evidence type="ECO:0000256" key="2">
    <source>
        <dbReference type="ARBA" id="ARBA00022737"/>
    </source>
</evidence>
<dbReference type="InterPro" id="IPR020472">
    <property type="entry name" value="WD40_PAC1"/>
</dbReference>
<sequence>MRREVFESIENRADVSPSEPPSCCFFTLTNSRQSCCSLAFDPWTRHAAAGFADSSIRLFNLQSLGRARTLQAKQLQRRSDARRQRRQQQQPQQGGEDGWYDADEDPADEQEELEEELADLADRAATHLYGHTAAVHDLDFTADGQLLLSAAGDGAVRVWSPELRRCLAAYRGHVLPVWAVAACPNGGYFVSGGADRTARIWATEVAARPLRVLAGHASDVDVVGWHPNSHYVATGGADRSVRLWDVRRGRAARVIGGVGGGGGVTALAFAPDGRHLAAAAEDGSIGVYDIASAKRVALLEGHEGPVWSLSYSRGAGSVLASGGADLTLRLWSAPAADNSMVALVAGAKAAAMVGSAGAPGGARLSEDGTAAGGGGGGGGGGQQAQLGGGGGQGGQRPYQQLRVWRTRATPVAHVAFSPRNLLLAGGAWALRPLRK</sequence>
<dbReference type="InterPro" id="IPR001680">
    <property type="entry name" value="WD40_rpt"/>
</dbReference>
<evidence type="ECO:0000256" key="3">
    <source>
        <dbReference type="PROSITE-ProRule" id="PRU00221"/>
    </source>
</evidence>
<dbReference type="GeneID" id="25730660"/>
<dbReference type="GO" id="GO:0003743">
    <property type="term" value="F:translation initiation factor activity"/>
    <property type="evidence" value="ECO:0007669"/>
    <property type="project" value="UniProtKB-KW"/>
</dbReference>
<dbReference type="RefSeq" id="XP_013905657.1">
    <property type="nucleotide sequence ID" value="XM_014050203.1"/>
</dbReference>
<feature type="repeat" description="WD" evidence="3">
    <location>
        <begin position="299"/>
        <end position="341"/>
    </location>
</feature>
<feature type="repeat" description="WD" evidence="3">
    <location>
        <begin position="128"/>
        <end position="160"/>
    </location>
</feature>
<dbReference type="OrthoDB" id="674604at2759"/>
<dbReference type="SUPFAM" id="SSF50978">
    <property type="entry name" value="WD40 repeat-like"/>
    <property type="match status" value="1"/>
</dbReference>
<keyword evidence="1 3" id="KW-0853">WD repeat</keyword>
<feature type="repeat" description="WD" evidence="3">
    <location>
        <begin position="170"/>
        <end position="201"/>
    </location>
</feature>
<dbReference type="PROSITE" id="PS50082">
    <property type="entry name" value="WD_REPEATS_2"/>
    <property type="match status" value="5"/>
</dbReference>
<dbReference type="Gene3D" id="2.130.10.10">
    <property type="entry name" value="YVTN repeat-like/Quinoprotein amine dehydrogenase"/>
    <property type="match status" value="2"/>
</dbReference>
<dbReference type="InterPro" id="IPR015943">
    <property type="entry name" value="WD40/YVTN_repeat-like_dom_sf"/>
</dbReference>
<dbReference type="PANTHER" id="PTHR19879:SF1">
    <property type="entry name" value="CANNONBALL-RELATED"/>
    <property type="match status" value="1"/>
</dbReference>
<dbReference type="AlphaFoldDB" id="A0A0D2K8Z8"/>
<keyword evidence="5" id="KW-0396">Initiation factor</keyword>
<dbReference type="SMART" id="SM00320">
    <property type="entry name" value="WD40"/>
    <property type="match status" value="6"/>
</dbReference>
<feature type="repeat" description="WD" evidence="3">
    <location>
        <begin position="213"/>
        <end position="254"/>
    </location>
</feature>
<reference evidence="5 6" key="1">
    <citation type="journal article" date="2013" name="BMC Genomics">
        <title>Reconstruction of the lipid metabolism for the microalga Monoraphidium neglectum from its genome sequence reveals characteristics suitable for biofuel production.</title>
        <authorList>
            <person name="Bogen C."/>
            <person name="Al-Dilaimi A."/>
            <person name="Albersmeier A."/>
            <person name="Wichmann J."/>
            <person name="Grundmann M."/>
            <person name="Rupp O."/>
            <person name="Lauersen K.J."/>
            <person name="Blifernez-Klassen O."/>
            <person name="Kalinowski J."/>
            <person name="Goesmann A."/>
            <person name="Mussgnug J.H."/>
            <person name="Kruse O."/>
        </authorList>
    </citation>
    <scope>NUCLEOTIDE SEQUENCE [LARGE SCALE GENOMIC DNA]</scope>
    <source>
        <strain evidence="5 6">SAG 48.87</strain>
    </source>
</reference>
<dbReference type="GO" id="GO:0016251">
    <property type="term" value="F:RNA polymerase II general transcription initiation factor activity"/>
    <property type="evidence" value="ECO:0007669"/>
    <property type="project" value="TreeGrafter"/>
</dbReference>
<evidence type="ECO:0000313" key="5">
    <source>
        <dbReference type="EMBL" id="KIZ06638.1"/>
    </source>
</evidence>
<dbReference type="KEGG" id="mng:MNEG_1322"/>
<keyword evidence="5" id="KW-0648">Protein biosynthesis</keyword>
<dbReference type="PROSITE" id="PS50294">
    <property type="entry name" value="WD_REPEATS_REGION"/>
    <property type="match status" value="4"/>
</dbReference>
<feature type="compositionally biased region" description="Gly residues" evidence="4">
    <location>
        <begin position="370"/>
        <end position="394"/>
    </location>
</feature>
<feature type="region of interest" description="Disordered" evidence="4">
    <location>
        <begin position="364"/>
        <end position="396"/>
    </location>
</feature>
<proteinExistence type="predicted"/>
<keyword evidence="2" id="KW-0677">Repeat</keyword>
<dbReference type="InterPro" id="IPR036322">
    <property type="entry name" value="WD40_repeat_dom_sf"/>
</dbReference>
<gene>
    <name evidence="5" type="ORF">MNEG_1322</name>
</gene>
<dbReference type="CDD" id="cd00200">
    <property type="entry name" value="WD40"/>
    <property type="match status" value="1"/>
</dbReference>
<organism evidence="5 6">
    <name type="scientific">Monoraphidium neglectum</name>
    <dbReference type="NCBI Taxonomy" id="145388"/>
    <lineage>
        <taxon>Eukaryota</taxon>
        <taxon>Viridiplantae</taxon>
        <taxon>Chlorophyta</taxon>
        <taxon>core chlorophytes</taxon>
        <taxon>Chlorophyceae</taxon>
        <taxon>CS clade</taxon>
        <taxon>Sphaeropleales</taxon>
        <taxon>Selenastraceae</taxon>
        <taxon>Monoraphidium</taxon>
    </lineage>
</organism>
<protein>
    <submittedName>
        <fullName evidence="5">Transcription initiation factor TFIID subunit 5</fullName>
    </submittedName>
</protein>
<dbReference type="PROSITE" id="PS00678">
    <property type="entry name" value="WD_REPEATS_1"/>
    <property type="match status" value="1"/>
</dbReference>
<dbReference type="PANTHER" id="PTHR19879">
    <property type="entry name" value="TRANSCRIPTION INITIATION FACTOR TFIID"/>
    <property type="match status" value="1"/>
</dbReference>
<dbReference type="Pfam" id="PF00400">
    <property type="entry name" value="WD40"/>
    <property type="match status" value="6"/>
</dbReference>
<dbReference type="GO" id="GO:0006367">
    <property type="term" value="P:transcription initiation at RNA polymerase II promoter"/>
    <property type="evidence" value="ECO:0007669"/>
    <property type="project" value="TreeGrafter"/>
</dbReference>
<evidence type="ECO:0000256" key="4">
    <source>
        <dbReference type="SAM" id="MobiDB-lite"/>
    </source>
</evidence>
<evidence type="ECO:0000256" key="1">
    <source>
        <dbReference type="ARBA" id="ARBA00022574"/>
    </source>
</evidence>
<dbReference type="STRING" id="145388.A0A0D2K8Z8"/>
<dbReference type="GO" id="GO:0005669">
    <property type="term" value="C:transcription factor TFIID complex"/>
    <property type="evidence" value="ECO:0007669"/>
    <property type="project" value="TreeGrafter"/>
</dbReference>
<keyword evidence="6" id="KW-1185">Reference proteome</keyword>
<feature type="region of interest" description="Disordered" evidence="4">
    <location>
        <begin position="72"/>
        <end position="115"/>
    </location>
</feature>
<dbReference type="Proteomes" id="UP000054498">
    <property type="component" value="Unassembled WGS sequence"/>
</dbReference>
<feature type="repeat" description="WD" evidence="3">
    <location>
        <begin position="264"/>
        <end position="298"/>
    </location>
</feature>
<dbReference type="InterPro" id="IPR019775">
    <property type="entry name" value="WD40_repeat_CS"/>
</dbReference>
<evidence type="ECO:0000313" key="6">
    <source>
        <dbReference type="Proteomes" id="UP000054498"/>
    </source>
</evidence>
<dbReference type="PRINTS" id="PR00320">
    <property type="entry name" value="GPROTEINBRPT"/>
</dbReference>
<feature type="compositionally biased region" description="Acidic residues" evidence="4">
    <location>
        <begin position="98"/>
        <end position="115"/>
    </location>
</feature>
<accession>A0A0D2K8Z8</accession>
<name>A0A0D2K8Z8_9CHLO</name>